<dbReference type="CDD" id="cd03311">
    <property type="entry name" value="CIMS_C_terminal_like"/>
    <property type="match status" value="1"/>
</dbReference>
<comment type="cofactor">
    <cofactor evidence="1">
        <name>Zn(2+)</name>
        <dbReference type="ChEBI" id="CHEBI:29105"/>
    </cofactor>
</comment>
<name>A0A0F9EQN3_9ZZZZ</name>
<evidence type="ECO:0000256" key="1">
    <source>
        <dbReference type="ARBA" id="ARBA00001947"/>
    </source>
</evidence>
<evidence type="ECO:0000313" key="5">
    <source>
        <dbReference type="EMBL" id="KKL47205.1"/>
    </source>
</evidence>
<accession>A0A0F9EQN3</accession>
<dbReference type="AlphaFoldDB" id="A0A0F9EQN3"/>
<dbReference type="Gene3D" id="3.20.20.210">
    <property type="match status" value="1"/>
</dbReference>
<dbReference type="GO" id="GO:0009086">
    <property type="term" value="P:methionine biosynthetic process"/>
    <property type="evidence" value="ECO:0007669"/>
    <property type="project" value="InterPro"/>
</dbReference>
<dbReference type="InterPro" id="IPR038071">
    <property type="entry name" value="UROD/MetE-like_sf"/>
</dbReference>
<keyword evidence="3" id="KW-0862">Zinc</keyword>
<dbReference type="SUPFAM" id="SSF63411">
    <property type="entry name" value="LuxS/MPP-like metallohydrolase"/>
    <property type="match status" value="1"/>
</dbReference>
<dbReference type="InterPro" id="IPR011249">
    <property type="entry name" value="Metalloenz_LuxS/M16"/>
</dbReference>
<dbReference type="GO" id="GO:0008270">
    <property type="term" value="F:zinc ion binding"/>
    <property type="evidence" value="ECO:0007669"/>
    <property type="project" value="InterPro"/>
</dbReference>
<dbReference type="SUPFAM" id="SSF51726">
    <property type="entry name" value="UROD/MetE-like"/>
    <property type="match status" value="1"/>
</dbReference>
<dbReference type="GO" id="GO:0003871">
    <property type="term" value="F:5-methyltetrahydropteroyltriglutamate-homocysteine S-methyltransferase activity"/>
    <property type="evidence" value="ECO:0007669"/>
    <property type="project" value="InterPro"/>
</dbReference>
<dbReference type="InterPro" id="IPR002629">
    <property type="entry name" value="Met_Synth_C/arc"/>
</dbReference>
<organism evidence="5">
    <name type="scientific">marine sediment metagenome</name>
    <dbReference type="NCBI Taxonomy" id="412755"/>
    <lineage>
        <taxon>unclassified sequences</taxon>
        <taxon>metagenomes</taxon>
        <taxon>ecological metagenomes</taxon>
    </lineage>
</organism>
<protein>
    <recommendedName>
        <fullName evidence="4">Cobalamin-independent methionine synthase MetE C-terminal/archaeal domain-containing protein</fullName>
    </recommendedName>
</protein>
<feature type="non-terminal residue" evidence="5">
    <location>
        <position position="1"/>
    </location>
</feature>
<feature type="domain" description="Cobalamin-independent methionine synthase MetE C-terminal/archaeal" evidence="4">
    <location>
        <begin position="93"/>
        <end position="375"/>
    </location>
</feature>
<keyword evidence="2" id="KW-0479">Metal-binding</keyword>
<evidence type="ECO:0000256" key="2">
    <source>
        <dbReference type="ARBA" id="ARBA00022723"/>
    </source>
</evidence>
<dbReference type="EMBL" id="LAZR01033749">
    <property type="protein sequence ID" value="KKL47205.1"/>
    <property type="molecule type" value="Genomic_DNA"/>
</dbReference>
<evidence type="ECO:0000256" key="3">
    <source>
        <dbReference type="ARBA" id="ARBA00022833"/>
    </source>
</evidence>
<dbReference type="PANTHER" id="PTHR30519">
    <property type="entry name" value="5-METHYLTETRAHYDROPTEROYLTRIGLUTAMATE--HOMOCYSTEINE METHYLTRANSFERASE"/>
    <property type="match status" value="1"/>
</dbReference>
<comment type="caution">
    <text evidence="5">The sequence shown here is derived from an EMBL/GenBank/DDBJ whole genome shotgun (WGS) entry which is preliminary data.</text>
</comment>
<evidence type="ECO:0000259" key="4">
    <source>
        <dbReference type="Pfam" id="PF01717"/>
    </source>
</evidence>
<sequence>VMGLEADRMTNLVLDDAVVASERKVILEERLSRTDNNPSALWSEQLSAARYLAHPYRIPVIGWAHEIAELETEDILAFYRRYYAPDNAVLVVAGDITAEELAQVEDEVTIEVIAEQAEAGLDLVTDGQIRWDDDQTYIAQRLQGFEITGLIRYFDTNTYYRQPNVTAPVRWRQPILVRDYEFAADHSTKPVKALITGPYTLAALSTDSHYGDRRPLVLALAEALHQEAKALAAAGASIIQVNEPAILRHKEDGPLLQEAITKMLDGIDAETALYTWFGDADGILPLLMDLPVDVIGLDFVWGPGNWEALKRVAFSKVLGFGIIDARNTRMEPVEEIAEQIQRVSEFVPAERLYVNPSCGLEYLPREVAFEKLKRLAEGVRHAEAVVV</sequence>
<reference evidence="5" key="1">
    <citation type="journal article" date="2015" name="Nature">
        <title>Complex archaea that bridge the gap between prokaryotes and eukaryotes.</title>
        <authorList>
            <person name="Spang A."/>
            <person name="Saw J.H."/>
            <person name="Jorgensen S.L."/>
            <person name="Zaremba-Niedzwiedzka K."/>
            <person name="Martijn J."/>
            <person name="Lind A.E."/>
            <person name="van Eijk R."/>
            <person name="Schleper C."/>
            <person name="Guy L."/>
            <person name="Ettema T.J."/>
        </authorList>
    </citation>
    <scope>NUCLEOTIDE SEQUENCE</scope>
</reference>
<dbReference type="Pfam" id="PF01717">
    <property type="entry name" value="Meth_synt_2"/>
    <property type="match status" value="1"/>
</dbReference>
<proteinExistence type="predicted"/>
<gene>
    <name evidence="5" type="ORF">LCGC14_2337860</name>
</gene>